<dbReference type="EMBL" id="ABVL01000012">
    <property type="protein sequence ID" value="EDY18480.1"/>
    <property type="molecule type" value="Genomic_DNA"/>
</dbReference>
<dbReference type="PROSITE" id="PS01124">
    <property type="entry name" value="HTH_ARAC_FAMILY_2"/>
    <property type="match status" value="1"/>
</dbReference>
<keyword evidence="1" id="KW-0805">Transcription regulation</keyword>
<protein>
    <submittedName>
        <fullName evidence="5">Response regulator receiver protein</fullName>
    </submittedName>
</protein>
<dbReference type="GO" id="GO:0003700">
    <property type="term" value="F:DNA-binding transcription factor activity"/>
    <property type="evidence" value="ECO:0007669"/>
    <property type="project" value="InterPro"/>
</dbReference>
<feature type="region of interest" description="Disordered" evidence="3">
    <location>
        <begin position="36"/>
        <end position="58"/>
    </location>
</feature>
<dbReference type="RefSeq" id="WP_006981190.1">
    <property type="nucleotide sequence ID" value="NZ_ABVL01000012.1"/>
</dbReference>
<keyword evidence="6" id="KW-1185">Reference proteome</keyword>
<dbReference type="STRING" id="497964.CfE428DRAFT_3865"/>
<name>B4D4M7_9BACT</name>
<sequence length="58" mass="6560">MLSHSQLSVSEIGYALGFEDPSYFARFFRRYEGEARRFSWSDSEKNTSDSPVSTVSGS</sequence>
<evidence type="ECO:0000259" key="4">
    <source>
        <dbReference type="PROSITE" id="PS01124"/>
    </source>
</evidence>
<dbReference type="Gene3D" id="1.10.10.60">
    <property type="entry name" value="Homeodomain-like"/>
    <property type="match status" value="1"/>
</dbReference>
<feature type="compositionally biased region" description="Polar residues" evidence="3">
    <location>
        <begin position="48"/>
        <end position="58"/>
    </location>
</feature>
<proteinExistence type="predicted"/>
<evidence type="ECO:0000256" key="1">
    <source>
        <dbReference type="ARBA" id="ARBA00023015"/>
    </source>
</evidence>
<evidence type="ECO:0000256" key="2">
    <source>
        <dbReference type="ARBA" id="ARBA00023163"/>
    </source>
</evidence>
<dbReference type="InterPro" id="IPR018060">
    <property type="entry name" value="HTH_AraC"/>
</dbReference>
<organism evidence="5 6">
    <name type="scientific">Chthoniobacter flavus Ellin428</name>
    <dbReference type="NCBI Taxonomy" id="497964"/>
    <lineage>
        <taxon>Bacteria</taxon>
        <taxon>Pseudomonadati</taxon>
        <taxon>Verrucomicrobiota</taxon>
        <taxon>Spartobacteria</taxon>
        <taxon>Chthoniobacterales</taxon>
        <taxon>Chthoniobacteraceae</taxon>
        <taxon>Chthoniobacter</taxon>
    </lineage>
</organism>
<feature type="compositionally biased region" description="Basic and acidic residues" evidence="3">
    <location>
        <begin position="36"/>
        <end position="47"/>
    </location>
</feature>
<evidence type="ECO:0000313" key="6">
    <source>
        <dbReference type="Proteomes" id="UP000005824"/>
    </source>
</evidence>
<dbReference type="InParanoid" id="B4D4M7"/>
<gene>
    <name evidence="5" type="ORF">CfE428DRAFT_3865</name>
</gene>
<dbReference type="GO" id="GO:0043565">
    <property type="term" value="F:sequence-specific DNA binding"/>
    <property type="evidence" value="ECO:0007669"/>
    <property type="project" value="InterPro"/>
</dbReference>
<dbReference type="Proteomes" id="UP000005824">
    <property type="component" value="Unassembled WGS sequence"/>
</dbReference>
<reference evidence="5 6" key="1">
    <citation type="journal article" date="2011" name="J. Bacteriol.">
        <title>Genome sequence of Chthoniobacter flavus Ellin428, an aerobic heterotrophic soil bacterium.</title>
        <authorList>
            <person name="Kant R."/>
            <person name="van Passel M.W."/>
            <person name="Palva A."/>
            <person name="Lucas S."/>
            <person name="Lapidus A."/>
            <person name="Glavina Del Rio T."/>
            <person name="Dalin E."/>
            <person name="Tice H."/>
            <person name="Bruce D."/>
            <person name="Goodwin L."/>
            <person name="Pitluck S."/>
            <person name="Larimer F.W."/>
            <person name="Land M.L."/>
            <person name="Hauser L."/>
            <person name="Sangwan P."/>
            <person name="de Vos W.M."/>
            <person name="Janssen P.H."/>
            <person name="Smidt H."/>
        </authorList>
    </citation>
    <scope>NUCLEOTIDE SEQUENCE [LARGE SCALE GENOMIC DNA]</scope>
    <source>
        <strain evidence="5 6">Ellin428</strain>
    </source>
</reference>
<dbReference type="SUPFAM" id="SSF46689">
    <property type="entry name" value="Homeodomain-like"/>
    <property type="match status" value="1"/>
</dbReference>
<evidence type="ECO:0000256" key="3">
    <source>
        <dbReference type="SAM" id="MobiDB-lite"/>
    </source>
</evidence>
<evidence type="ECO:0000313" key="5">
    <source>
        <dbReference type="EMBL" id="EDY18480.1"/>
    </source>
</evidence>
<accession>B4D4M7</accession>
<comment type="caution">
    <text evidence="5">The sequence shown here is derived from an EMBL/GenBank/DDBJ whole genome shotgun (WGS) entry which is preliminary data.</text>
</comment>
<feature type="domain" description="HTH araC/xylS-type" evidence="4">
    <location>
        <begin position="1"/>
        <end position="33"/>
    </location>
</feature>
<keyword evidence="2" id="KW-0804">Transcription</keyword>
<dbReference type="InterPro" id="IPR009057">
    <property type="entry name" value="Homeodomain-like_sf"/>
</dbReference>
<dbReference type="Pfam" id="PF12833">
    <property type="entry name" value="HTH_18"/>
    <property type="match status" value="1"/>
</dbReference>
<dbReference type="AlphaFoldDB" id="B4D4M7"/>